<feature type="compositionally biased region" description="Basic and acidic residues" evidence="1">
    <location>
        <begin position="104"/>
        <end position="118"/>
    </location>
</feature>
<dbReference type="Proteomes" id="UP001221757">
    <property type="component" value="Unassembled WGS sequence"/>
</dbReference>
<dbReference type="AlphaFoldDB" id="A0AAD7CXR2"/>
<dbReference type="EMBL" id="JARKIE010000188">
    <property type="protein sequence ID" value="KAJ7669154.1"/>
    <property type="molecule type" value="Genomic_DNA"/>
</dbReference>
<proteinExistence type="predicted"/>
<organism evidence="2 3">
    <name type="scientific">Mycena rosella</name>
    <name type="common">Pink bonnet</name>
    <name type="synonym">Agaricus rosellus</name>
    <dbReference type="NCBI Taxonomy" id="1033263"/>
    <lineage>
        <taxon>Eukaryota</taxon>
        <taxon>Fungi</taxon>
        <taxon>Dikarya</taxon>
        <taxon>Basidiomycota</taxon>
        <taxon>Agaricomycotina</taxon>
        <taxon>Agaricomycetes</taxon>
        <taxon>Agaricomycetidae</taxon>
        <taxon>Agaricales</taxon>
        <taxon>Marasmiineae</taxon>
        <taxon>Mycenaceae</taxon>
        <taxon>Mycena</taxon>
    </lineage>
</organism>
<protein>
    <submittedName>
        <fullName evidence="2">Uncharacterized protein</fullName>
    </submittedName>
</protein>
<feature type="region of interest" description="Disordered" evidence="1">
    <location>
        <begin position="29"/>
        <end position="81"/>
    </location>
</feature>
<accession>A0AAD7CXR2</accession>
<feature type="region of interest" description="Disordered" evidence="1">
    <location>
        <begin position="95"/>
        <end position="135"/>
    </location>
</feature>
<evidence type="ECO:0000256" key="1">
    <source>
        <dbReference type="SAM" id="MobiDB-lite"/>
    </source>
</evidence>
<name>A0AAD7CXR2_MYCRO</name>
<feature type="compositionally biased region" description="Polar residues" evidence="1">
    <location>
        <begin position="62"/>
        <end position="73"/>
    </location>
</feature>
<comment type="caution">
    <text evidence="2">The sequence shown here is derived from an EMBL/GenBank/DDBJ whole genome shotgun (WGS) entry which is preliminary data.</text>
</comment>
<sequence>MPYTELDTLYTGLINKATGKNIVHLVKRKSRSKKSIQTSTVAVPGASNSTVTHAPLEPVSGSAASSSANTDTLPTEGLSRESVFDDELDIATSISPLVSKKRERMQTDDDRSDTENVGKRPLKRHRSELGGTARRNAEAGMQISYALNNLSNIMAQPLVIAEDLSHVTDVVEILKDTTLLPSDPRGRLYRTVTTALSRDAALACAFILKQDRTRCIGLLEGILEDTGFLDLWIFSYMS</sequence>
<gene>
    <name evidence="2" type="ORF">B0H17DRAFT_1142202</name>
</gene>
<reference evidence="2" key="1">
    <citation type="submission" date="2023-03" db="EMBL/GenBank/DDBJ databases">
        <title>Massive genome expansion in bonnet fungi (Mycena s.s.) driven by repeated elements and novel gene families across ecological guilds.</title>
        <authorList>
            <consortium name="Lawrence Berkeley National Laboratory"/>
            <person name="Harder C.B."/>
            <person name="Miyauchi S."/>
            <person name="Viragh M."/>
            <person name="Kuo A."/>
            <person name="Thoen E."/>
            <person name="Andreopoulos B."/>
            <person name="Lu D."/>
            <person name="Skrede I."/>
            <person name="Drula E."/>
            <person name="Henrissat B."/>
            <person name="Morin E."/>
            <person name="Kohler A."/>
            <person name="Barry K."/>
            <person name="LaButti K."/>
            <person name="Morin E."/>
            <person name="Salamov A."/>
            <person name="Lipzen A."/>
            <person name="Mereny Z."/>
            <person name="Hegedus B."/>
            <person name="Baldrian P."/>
            <person name="Stursova M."/>
            <person name="Weitz H."/>
            <person name="Taylor A."/>
            <person name="Grigoriev I.V."/>
            <person name="Nagy L.G."/>
            <person name="Martin F."/>
            <person name="Kauserud H."/>
        </authorList>
    </citation>
    <scope>NUCLEOTIDE SEQUENCE</scope>
    <source>
        <strain evidence="2">CBHHK067</strain>
    </source>
</reference>
<evidence type="ECO:0000313" key="3">
    <source>
        <dbReference type="Proteomes" id="UP001221757"/>
    </source>
</evidence>
<feature type="compositionally biased region" description="Polar residues" evidence="1">
    <location>
        <begin position="35"/>
        <end position="52"/>
    </location>
</feature>
<keyword evidence="3" id="KW-1185">Reference proteome</keyword>
<evidence type="ECO:0000313" key="2">
    <source>
        <dbReference type="EMBL" id="KAJ7669154.1"/>
    </source>
</evidence>